<dbReference type="Proteomes" id="UP001611383">
    <property type="component" value="Chromosome"/>
</dbReference>
<organism evidence="1 2">
    <name type="scientific">Archangium minus</name>
    <dbReference type="NCBI Taxonomy" id="83450"/>
    <lineage>
        <taxon>Bacteria</taxon>
        <taxon>Pseudomonadati</taxon>
        <taxon>Myxococcota</taxon>
        <taxon>Myxococcia</taxon>
        <taxon>Myxococcales</taxon>
        <taxon>Cystobacterineae</taxon>
        <taxon>Archangiaceae</taxon>
        <taxon>Archangium</taxon>
    </lineage>
</organism>
<proteinExistence type="predicted"/>
<dbReference type="Gene3D" id="2.60.40.10">
    <property type="entry name" value="Immunoglobulins"/>
    <property type="match status" value="1"/>
</dbReference>
<name>A0ABY9WFV0_9BACT</name>
<dbReference type="RefSeq" id="WP_395812631.1">
    <property type="nucleotide sequence ID" value="NZ_CP043494.1"/>
</dbReference>
<accession>A0ABY9WFV0</accession>
<gene>
    <name evidence="1" type="ORF">F0U60_00150</name>
</gene>
<evidence type="ECO:0008006" key="3">
    <source>
        <dbReference type="Google" id="ProtNLM"/>
    </source>
</evidence>
<sequence length="126" mass="13608">MRHLSRIALLAAGTVLSACGYFNQTDCTLEARASVQVRVVDPQGNPQQDARVTFTRDDGPEQQALCNGSEQRQGNCDTWVTGYEQPGEYVITATSADGQHTARQSVSVSDGKCHVHSQSVTLTLPD</sequence>
<dbReference type="EMBL" id="CP043494">
    <property type="protein sequence ID" value="WNG42676.1"/>
    <property type="molecule type" value="Genomic_DNA"/>
</dbReference>
<protein>
    <recommendedName>
        <fullName evidence="3">Lipoprotein</fullName>
    </recommendedName>
</protein>
<evidence type="ECO:0000313" key="2">
    <source>
        <dbReference type="Proteomes" id="UP001611383"/>
    </source>
</evidence>
<keyword evidence="2" id="KW-1185">Reference proteome</keyword>
<dbReference type="SUPFAM" id="SSF49373">
    <property type="entry name" value="Invasin/intimin cell-adhesion fragments"/>
    <property type="match status" value="1"/>
</dbReference>
<dbReference type="InterPro" id="IPR013783">
    <property type="entry name" value="Ig-like_fold"/>
</dbReference>
<evidence type="ECO:0000313" key="1">
    <source>
        <dbReference type="EMBL" id="WNG42676.1"/>
    </source>
</evidence>
<dbReference type="InterPro" id="IPR008964">
    <property type="entry name" value="Invasin/intimin_cell_adhesion"/>
</dbReference>
<dbReference type="PROSITE" id="PS51257">
    <property type="entry name" value="PROKAR_LIPOPROTEIN"/>
    <property type="match status" value="1"/>
</dbReference>
<reference evidence="1 2" key="1">
    <citation type="submission" date="2019-08" db="EMBL/GenBank/DDBJ databases">
        <title>Archangium and Cystobacter genomes.</title>
        <authorList>
            <person name="Chen I.-C.K."/>
            <person name="Wielgoss S."/>
        </authorList>
    </citation>
    <scope>NUCLEOTIDE SEQUENCE [LARGE SCALE GENOMIC DNA]</scope>
    <source>
        <strain evidence="1 2">Cbm 6</strain>
    </source>
</reference>